<evidence type="ECO:0000256" key="2">
    <source>
        <dbReference type="ARBA" id="ARBA00022692"/>
    </source>
</evidence>
<reference evidence="7" key="1">
    <citation type="submission" date="2012-10" db="EMBL/GenBank/DDBJ databases">
        <authorList>
            <person name="Zafar N."/>
            <person name="Inman J."/>
            <person name="Hall N."/>
            <person name="Lorenzi H."/>
            <person name="Caler E."/>
        </authorList>
    </citation>
    <scope>NUCLEOTIDE SEQUENCE [LARGE SCALE GENOMIC DNA]</scope>
    <source>
        <strain evidence="7">IP1</strain>
    </source>
</reference>
<evidence type="ECO:0008006" key="9">
    <source>
        <dbReference type="Google" id="ProtNLM"/>
    </source>
</evidence>
<comment type="subcellular location">
    <subcellularLocation>
        <location evidence="1">Membrane</location>
        <topology evidence="1">Multi-pass membrane protein</topology>
    </subcellularLocation>
</comment>
<dbReference type="OMA" id="FEHTVVN"/>
<evidence type="ECO:0000256" key="4">
    <source>
        <dbReference type="ARBA" id="ARBA00023136"/>
    </source>
</evidence>
<feature type="transmembrane region" description="Helical" evidence="6">
    <location>
        <begin position="271"/>
        <end position="293"/>
    </location>
</feature>
<proteinExistence type="inferred from homology"/>
<comment type="similarity">
    <text evidence="5">Belongs to the FNT transporter (TC 1.A.16) family.</text>
</comment>
<feature type="transmembrane region" description="Helical" evidence="6">
    <location>
        <begin position="103"/>
        <end position="132"/>
    </location>
</feature>
<dbReference type="KEGG" id="eiv:EIN_050580"/>
<keyword evidence="4 6" id="KW-0472">Membrane</keyword>
<dbReference type="EMBL" id="KB206883">
    <property type="protein sequence ID" value="ELP87053.1"/>
    <property type="molecule type" value="Genomic_DNA"/>
</dbReference>
<dbReference type="Proteomes" id="UP000014680">
    <property type="component" value="Unassembled WGS sequence"/>
</dbReference>
<dbReference type="InterPro" id="IPR023271">
    <property type="entry name" value="Aquaporin-like"/>
</dbReference>
<evidence type="ECO:0000256" key="5">
    <source>
        <dbReference type="ARBA" id="ARBA00049660"/>
    </source>
</evidence>
<evidence type="ECO:0000256" key="1">
    <source>
        <dbReference type="ARBA" id="ARBA00004141"/>
    </source>
</evidence>
<dbReference type="PANTHER" id="PTHR30520:SF6">
    <property type="entry name" value="FORMATE_NITRATE FAMILY TRANSPORTER (EUROFUNG)"/>
    <property type="match status" value="1"/>
</dbReference>
<feature type="transmembrane region" description="Helical" evidence="6">
    <location>
        <begin position="194"/>
        <end position="214"/>
    </location>
</feature>
<feature type="transmembrane region" description="Helical" evidence="6">
    <location>
        <begin position="226"/>
        <end position="251"/>
    </location>
</feature>
<organism evidence="7 8">
    <name type="scientific">Entamoeba invadens IP1</name>
    <dbReference type="NCBI Taxonomy" id="370355"/>
    <lineage>
        <taxon>Eukaryota</taxon>
        <taxon>Amoebozoa</taxon>
        <taxon>Evosea</taxon>
        <taxon>Archamoebae</taxon>
        <taxon>Mastigamoebida</taxon>
        <taxon>Entamoebidae</taxon>
        <taxon>Entamoeba</taxon>
    </lineage>
</organism>
<evidence type="ECO:0000313" key="8">
    <source>
        <dbReference type="Proteomes" id="UP000014680"/>
    </source>
</evidence>
<evidence type="ECO:0000313" key="7">
    <source>
        <dbReference type="EMBL" id="ELP87053.1"/>
    </source>
</evidence>
<sequence length="311" mass="34264">MNNNETDVEIEMSTTVDEKCTQPETVIPQITKEDLKLIETSQFINFHVTMQQIVSVGTNKTRSSVLRTFSLSILAGMFMAIGAMMAISVGRALPNVDNGAVKFIFGLFLSIGLNIVVLTNCELFTSNCAIVIPSLLSGNSKWYNVIKIHVISYFGNFIGAVFVAVYFGKFLGTFESEIYTKSLFKLGINKTTHHWGKAVLSGIGCNWVVSTGVFMSNCSRDIFGKVAVVTICVMTFVTLGFEHCVANMFFLPTAQMYGADITLGQILWKNIIPVSLGNFIGGTFFVGVPFWFAHVSNVYNFPIIDKSIVLK</sequence>
<dbReference type="GO" id="GO:0005886">
    <property type="term" value="C:plasma membrane"/>
    <property type="evidence" value="ECO:0007669"/>
    <property type="project" value="TreeGrafter"/>
</dbReference>
<dbReference type="InterPro" id="IPR000292">
    <property type="entry name" value="For/NO2_transpt"/>
</dbReference>
<dbReference type="VEuPathDB" id="AmoebaDB:EIN_050580"/>
<accession>L7FL98</accession>
<name>L7FL98_ENTIV</name>
<keyword evidence="8" id="KW-1185">Reference proteome</keyword>
<dbReference type="OrthoDB" id="26216at2759"/>
<dbReference type="GO" id="GO:0015513">
    <property type="term" value="F:high-affinity secondary active nitrite transmembrane transporter activity"/>
    <property type="evidence" value="ECO:0007669"/>
    <property type="project" value="TreeGrafter"/>
</dbReference>
<dbReference type="Gene3D" id="1.20.1080.10">
    <property type="entry name" value="Glycerol uptake facilitator protein"/>
    <property type="match status" value="1"/>
</dbReference>
<dbReference type="AlphaFoldDB" id="L7FL98"/>
<protein>
    <recommendedName>
        <fullName evidence="9">Formate transporter</fullName>
    </recommendedName>
</protein>
<keyword evidence="3 6" id="KW-1133">Transmembrane helix</keyword>
<dbReference type="GO" id="GO:0015707">
    <property type="term" value="P:nitrite transport"/>
    <property type="evidence" value="ECO:0007669"/>
    <property type="project" value="TreeGrafter"/>
</dbReference>
<keyword evidence="2 6" id="KW-0812">Transmembrane</keyword>
<dbReference type="RefSeq" id="XP_004253824.1">
    <property type="nucleotide sequence ID" value="XM_004253776.1"/>
</dbReference>
<feature type="transmembrane region" description="Helical" evidence="6">
    <location>
        <begin position="69"/>
        <end position="91"/>
    </location>
</feature>
<dbReference type="GeneID" id="14886031"/>
<feature type="transmembrane region" description="Helical" evidence="6">
    <location>
        <begin position="153"/>
        <end position="174"/>
    </location>
</feature>
<evidence type="ECO:0000256" key="3">
    <source>
        <dbReference type="ARBA" id="ARBA00022989"/>
    </source>
</evidence>
<dbReference type="PANTHER" id="PTHR30520">
    <property type="entry name" value="FORMATE TRANSPORTER-RELATED"/>
    <property type="match status" value="1"/>
</dbReference>
<gene>
    <name evidence="7" type="ORF">EIN_050580</name>
</gene>
<dbReference type="Pfam" id="PF01226">
    <property type="entry name" value="Form_Nir_trans"/>
    <property type="match status" value="1"/>
</dbReference>
<evidence type="ECO:0000256" key="6">
    <source>
        <dbReference type="SAM" id="Phobius"/>
    </source>
</evidence>